<dbReference type="Proteomes" id="UP000026249">
    <property type="component" value="Unassembled WGS sequence"/>
</dbReference>
<accession>A0A037ZLW2</accession>
<keyword evidence="7 9" id="KW-0472">Membrane</keyword>
<dbReference type="InterPro" id="IPR007387">
    <property type="entry name" value="TRAP_DctQ"/>
</dbReference>
<protein>
    <recommendedName>
        <fullName evidence="9">TRAP transporter small permease protein</fullName>
    </recommendedName>
</protein>
<dbReference type="PANTHER" id="PTHR35011">
    <property type="entry name" value="2,3-DIKETO-L-GULONATE TRAP TRANSPORTER SMALL PERMEASE PROTEIN YIAM"/>
    <property type="match status" value="1"/>
</dbReference>
<feature type="transmembrane region" description="Helical" evidence="9">
    <location>
        <begin position="96"/>
        <end position="117"/>
    </location>
</feature>
<dbReference type="InterPro" id="IPR055348">
    <property type="entry name" value="DctQ"/>
</dbReference>
<evidence type="ECO:0000256" key="9">
    <source>
        <dbReference type="RuleBase" id="RU369079"/>
    </source>
</evidence>
<feature type="domain" description="Tripartite ATP-independent periplasmic transporters DctQ component" evidence="10">
    <location>
        <begin position="34"/>
        <end position="162"/>
    </location>
</feature>
<evidence type="ECO:0000256" key="7">
    <source>
        <dbReference type="ARBA" id="ARBA00023136"/>
    </source>
</evidence>
<evidence type="ECO:0000256" key="6">
    <source>
        <dbReference type="ARBA" id="ARBA00022989"/>
    </source>
</evidence>
<dbReference type="GO" id="GO:0005886">
    <property type="term" value="C:plasma membrane"/>
    <property type="evidence" value="ECO:0007669"/>
    <property type="project" value="UniProtKB-SubCell"/>
</dbReference>
<evidence type="ECO:0000256" key="1">
    <source>
        <dbReference type="ARBA" id="ARBA00004429"/>
    </source>
</evidence>
<feature type="transmembrane region" description="Helical" evidence="9">
    <location>
        <begin position="58"/>
        <end position="76"/>
    </location>
</feature>
<comment type="subunit">
    <text evidence="9">The complex comprises the extracytoplasmic solute receptor protein and the two transmembrane proteins.</text>
</comment>
<dbReference type="GO" id="GO:0015740">
    <property type="term" value="P:C4-dicarboxylate transport"/>
    <property type="evidence" value="ECO:0007669"/>
    <property type="project" value="TreeGrafter"/>
</dbReference>
<feature type="transmembrane region" description="Helical" evidence="9">
    <location>
        <begin position="22"/>
        <end position="46"/>
    </location>
</feature>
<sequence>MVGEQMNFLNGYSRLVRGVDQWALNLAAAMLLAIVCVNALSIFFRYVVEAPLSWSEEAMRYGNIWVTYLGAIAAQVRSDHMRLELPYASHPTMGQVLRLFGAAAAIVLALFLVWLGTRGALAALGQRSPSARIPMSLPYAAVPLAGIGILLAAGYSFLCALRRVEEVR</sequence>
<feature type="transmembrane region" description="Helical" evidence="9">
    <location>
        <begin position="137"/>
        <end position="161"/>
    </location>
</feature>
<evidence type="ECO:0000256" key="8">
    <source>
        <dbReference type="ARBA" id="ARBA00038436"/>
    </source>
</evidence>
<keyword evidence="6 9" id="KW-1133">Transmembrane helix</keyword>
<name>A0A037ZLW2_9RHOB</name>
<comment type="caution">
    <text evidence="11">The sequence shown here is derived from an EMBL/GenBank/DDBJ whole genome shotgun (WGS) entry which is preliminary data.</text>
</comment>
<keyword evidence="12" id="KW-1185">Reference proteome</keyword>
<evidence type="ECO:0000313" key="12">
    <source>
        <dbReference type="Proteomes" id="UP000026249"/>
    </source>
</evidence>
<evidence type="ECO:0000256" key="4">
    <source>
        <dbReference type="ARBA" id="ARBA00022519"/>
    </source>
</evidence>
<gene>
    <name evidence="11" type="ORF">ACMU_06215</name>
</gene>
<dbReference type="Pfam" id="PF04290">
    <property type="entry name" value="DctQ"/>
    <property type="match status" value="1"/>
</dbReference>
<comment type="function">
    <text evidence="9">Part of the tripartite ATP-independent periplasmic (TRAP) transport system.</text>
</comment>
<keyword evidence="2 9" id="KW-0813">Transport</keyword>
<keyword evidence="3" id="KW-1003">Cell membrane</keyword>
<dbReference type="PANTHER" id="PTHR35011:SF2">
    <property type="entry name" value="2,3-DIKETO-L-GULONATE TRAP TRANSPORTER SMALL PERMEASE PROTEIN YIAM"/>
    <property type="match status" value="1"/>
</dbReference>
<evidence type="ECO:0000259" key="10">
    <source>
        <dbReference type="Pfam" id="PF04290"/>
    </source>
</evidence>
<reference evidence="11 12" key="1">
    <citation type="submission" date="2014-03" db="EMBL/GenBank/DDBJ databases">
        <title>Draft Genome Sequence of Actibacterium mucosum KCTC 23349, a Marine Alphaproteobacterium with Complex Ionic Requirements Isolated from Mediterranean Seawater at Malvarrosa Beach, Valencia, Spain.</title>
        <authorList>
            <person name="Arahal D.R."/>
            <person name="Shao Z."/>
            <person name="Lai Q."/>
            <person name="Pujalte M.J."/>
        </authorList>
    </citation>
    <scope>NUCLEOTIDE SEQUENCE [LARGE SCALE GENOMIC DNA]</scope>
    <source>
        <strain evidence="11 12">KCTC 23349</strain>
    </source>
</reference>
<evidence type="ECO:0000256" key="3">
    <source>
        <dbReference type="ARBA" id="ARBA00022475"/>
    </source>
</evidence>
<dbReference type="GO" id="GO:0022857">
    <property type="term" value="F:transmembrane transporter activity"/>
    <property type="evidence" value="ECO:0007669"/>
    <property type="project" value="UniProtKB-UniRule"/>
</dbReference>
<evidence type="ECO:0000313" key="11">
    <source>
        <dbReference type="EMBL" id="KAJ56532.1"/>
    </source>
</evidence>
<comment type="subcellular location">
    <subcellularLocation>
        <location evidence="1 9">Cell inner membrane</location>
        <topology evidence="1 9">Multi-pass membrane protein</topology>
    </subcellularLocation>
</comment>
<keyword evidence="4 9" id="KW-0997">Cell inner membrane</keyword>
<organism evidence="11 12">
    <name type="scientific">Actibacterium mucosum KCTC 23349</name>
    <dbReference type="NCBI Taxonomy" id="1454373"/>
    <lineage>
        <taxon>Bacteria</taxon>
        <taxon>Pseudomonadati</taxon>
        <taxon>Pseudomonadota</taxon>
        <taxon>Alphaproteobacteria</taxon>
        <taxon>Rhodobacterales</taxon>
        <taxon>Roseobacteraceae</taxon>
        <taxon>Actibacterium</taxon>
    </lineage>
</organism>
<evidence type="ECO:0000256" key="2">
    <source>
        <dbReference type="ARBA" id="ARBA00022448"/>
    </source>
</evidence>
<dbReference type="EMBL" id="JFKE01000002">
    <property type="protein sequence ID" value="KAJ56532.1"/>
    <property type="molecule type" value="Genomic_DNA"/>
</dbReference>
<proteinExistence type="inferred from homology"/>
<keyword evidence="5 9" id="KW-0812">Transmembrane</keyword>
<dbReference type="STRING" id="1454373.ACMU_06215"/>
<comment type="similarity">
    <text evidence="8 9">Belongs to the TRAP transporter small permease family.</text>
</comment>
<evidence type="ECO:0000256" key="5">
    <source>
        <dbReference type="ARBA" id="ARBA00022692"/>
    </source>
</evidence>
<dbReference type="AlphaFoldDB" id="A0A037ZLW2"/>